<dbReference type="AlphaFoldDB" id="A0A921YQ98"/>
<protein>
    <submittedName>
        <fullName evidence="1">Uncharacterized protein</fullName>
    </submittedName>
</protein>
<evidence type="ECO:0000313" key="2">
    <source>
        <dbReference type="Proteomes" id="UP000791440"/>
    </source>
</evidence>
<dbReference type="Proteomes" id="UP000791440">
    <property type="component" value="Unassembled WGS sequence"/>
</dbReference>
<gene>
    <name evidence="1" type="ORF">O3G_MSEX002869</name>
</gene>
<accession>A0A921YQ98</accession>
<evidence type="ECO:0000313" key="1">
    <source>
        <dbReference type="EMBL" id="KAG6443503.1"/>
    </source>
</evidence>
<keyword evidence="2" id="KW-1185">Reference proteome</keyword>
<sequence length="39" mass="4542">MLQIVFLSADTLNRAWSSDLHYFEPNFYCTANTIVSYLP</sequence>
<reference evidence="1" key="1">
    <citation type="journal article" date="2016" name="Insect Biochem. Mol. Biol.">
        <title>Multifaceted biological insights from a draft genome sequence of the tobacco hornworm moth, Manduca sexta.</title>
        <authorList>
            <person name="Kanost M.R."/>
            <person name="Arrese E.L."/>
            <person name="Cao X."/>
            <person name="Chen Y.R."/>
            <person name="Chellapilla S."/>
            <person name="Goldsmith M.R."/>
            <person name="Grosse-Wilde E."/>
            <person name="Heckel D.G."/>
            <person name="Herndon N."/>
            <person name="Jiang H."/>
            <person name="Papanicolaou A."/>
            <person name="Qu J."/>
            <person name="Soulages J.L."/>
            <person name="Vogel H."/>
            <person name="Walters J."/>
            <person name="Waterhouse R.M."/>
            <person name="Ahn S.J."/>
            <person name="Almeida F.C."/>
            <person name="An C."/>
            <person name="Aqrawi P."/>
            <person name="Bretschneider A."/>
            <person name="Bryant W.B."/>
            <person name="Bucks S."/>
            <person name="Chao H."/>
            <person name="Chevignon G."/>
            <person name="Christen J.M."/>
            <person name="Clarke D.F."/>
            <person name="Dittmer N.T."/>
            <person name="Ferguson L.C.F."/>
            <person name="Garavelou S."/>
            <person name="Gordon K.H.J."/>
            <person name="Gunaratna R.T."/>
            <person name="Han Y."/>
            <person name="Hauser F."/>
            <person name="He Y."/>
            <person name="Heidel-Fischer H."/>
            <person name="Hirsh A."/>
            <person name="Hu Y."/>
            <person name="Jiang H."/>
            <person name="Kalra D."/>
            <person name="Klinner C."/>
            <person name="Konig C."/>
            <person name="Kovar C."/>
            <person name="Kroll A.R."/>
            <person name="Kuwar S.S."/>
            <person name="Lee S.L."/>
            <person name="Lehman R."/>
            <person name="Li K."/>
            <person name="Li Z."/>
            <person name="Liang H."/>
            <person name="Lovelace S."/>
            <person name="Lu Z."/>
            <person name="Mansfield J.H."/>
            <person name="McCulloch K.J."/>
            <person name="Mathew T."/>
            <person name="Morton B."/>
            <person name="Muzny D.M."/>
            <person name="Neunemann D."/>
            <person name="Ongeri F."/>
            <person name="Pauchet Y."/>
            <person name="Pu L.L."/>
            <person name="Pyrousis I."/>
            <person name="Rao X.J."/>
            <person name="Redding A."/>
            <person name="Roesel C."/>
            <person name="Sanchez-Gracia A."/>
            <person name="Schaack S."/>
            <person name="Shukla A."/>
            <person name="Tetreau G."/>
            <person name="Wang Y."/>
            <person name="Xiong G.H."/>
            <person name="Traut W."/>
            <person name="Walsh T.K."/>
            <person name="Worley K.C."/>
            <person name="Wu D."/>
            <person name="Wu W."/>
            <person name="Wu Y.Q."/>
            <person name="Zhang X."/>
            <person name="Zou Z."/>
            <person name="Zucker H."/>
            <person name="Briscoe A.D."/>
            <person name="Burmester T."/>
            <person name="Clem R.J."/>
            <person name="Feyereisen R."/>
            <person name="Grimmelikhuijzen C.J.P."/>
            <person name="Hamodrakas S.J."/>
            <person name="Hansson B.S."/>
            <person name="Huguet E."/>
            <person name="Jermiin L.S."/>
            <person name="Lan Q."/>
            <person name="Lehman H.K."/>
            <person name="Lorenzen M."/>
            <person name="Merzendorfer H."/>
            <person name="Michalopoulos I."/>
            <person name="Morton D.B."/>
            <person name="Muthukrishnan S."/>
            <person name="Oakeshott J.G."/>
            <person name="Palmer W."/>
            <person name="Park Y."/>
            <person name="Passarelli A.L."/>
            <person name="Rozas J."/>
            <person name="Schwartz L.M."/>
            <person name="Smith W."/>
            <person name="Southgate A."/>
            <person name="Vilcinskas A."/>
            <person name="Vogt R."/>
            <person name="Wang P."/>
            <person name="Werren J."/>
            <person name="Yu X.Q."/>
            <person name="Zhou J.J."/>
            <person name="Brown S.J."/>
            <person name="Scherer S.E."/>
            <person name="Richards S."/>
            <person name="Blissard G.W."/>
        </authorList>
    </citation>
    <scope>NUCLEOTIDE SEQUENCE</scope>
</reference>
<proteinExistence type="predicted"/>
<comment type="caution">
    <text evidence="1">The sequence shown here is derived from an EMBL/GenBank/DDBJ whole genome shotgun (WGS) entry which is preliminary data.</text>
</comment>
<organism evidence="1 2">
    <name type="scientific">Manduca sexta</name>
    <name type="common">Tobacco hawkmoth</name>
    <name type="synonym">Tobacco hornworm</name>
    <dbReference type="NCBI Taxonomy" id="7130"/>
    <lineage>
        <taxon>Eukaryota</taxon>
        <taxon>Metazoa</taxon>
        <taxon>Ecdysozoa</taxon>
        <taxon>Arthropoda</taxon>
        <taxon>Hexapoda</taxon>
        <taxon>Insecta</taxon>
        <taxon>Pterygota</taxon>
        <taxon>Neoptera</taxon>
        <taxon>Endopterygota</taxon>
        <taxon>Lepidoptera</taxon>
        <taxon>Glossata</taxon>
        <taxon>Ditrysia</taxon>
        <taxon>Bombycoidea</taxon>
        <taxon>Sphingidae</taxon>
        <taxon>Sphinginae</taxon>
        <taxon>Sphingini</taxon>
        <taxon>Manduca</taxon>
    </lineage>
</organism>
<name>A0A921YQ98_MANSE</name>
<dbReference type="EMBL" id="JH668302">
    <property type="protein sequence ID" value="KAG6443503.1"/>
    <property type="molecule type" value="Genomic_DNA"/>
</dbReference>
<reference evidence="1" key="2">
    <citation type="submission" date="2020-12" db="EMBL/GenBank/DDBJ databases">
        <authorList>
            <person name="Kanost M."/>
        </authorList>
    </citation>
    <scope>NUCLEOTIDE SEQUENCE</scope>
</reference>